<dbReference type="NCBIfam" id="TIGR00204">
    <property type="entry name" value="dxs"/>
    <property type="match status" value="1"/>
</dbReference>
<dbReference type="Pfam" id="PF02780">
    <property type="entry name" value="Transketolase_C"/>
    <property type="match status" value="1"/>
</dbReference>
<dbReference type="AlphaFoldDB" id="H5UUK9"/>
<dbReference type="InterPro" id="IPR029061">
    <property type="entry name" value="THDP-binding"/>
</dbReference>
<gene>
    <name evidence="10 12" type="primary">dxs</name>
    <name evidence="12" type="ORF">MOPEL_130_00240</name>
</gene>
<dbReference type="PROSITE" id="PS00802">
    <property type="entry name" value="TRANSKETOLASE_2"/>
    <property type="match status" value="1"/>
</dbReference>
<dbReference type="PROSITE" id="PS00801">
    <property type="entry name" value="TRANSKETOLASE_1"/>
    <property type="match status" value="1"/>
</dbReference>
<dbReference type="HAMAP" id="MF_00315">
    <property type="entry name" value="DXP_synth"/>
    <property type="match status" value="1"/>
</dbReference>
<dbReference type="NCBIfam" id="NF003933">
    <property type="entry name" value="PRK05444.2-2"/>
    <property type="match status" value="1"/>
</dbReference>
<keyword evidence="13" id="KW-1185">Reference proteome</keyword>
<name>H5UUK9_9MICO</name>
<dbReference type="GO" id="GO:0008661">
    <property type="term" value="F:1-deoxy-D-xylulose-5-phosphate synthase activity"/>
    <property type="evidence" value="ECO:0007669"/>
    <property type="project" value="UniProtKB-UniRule"/>
</dbReference>
<comment type="cofactor">
    <cofactor evidence="10">
        <name>Mg(2+)</name>
        <dbReference type="ChEBI" id="CHEBI:18420"/>
    </cofactor>
    <text evidence="10">Binds 1 Mg(2+) ion per subunit.</text>
</comment>
<proteinExistence type="inferred from homology"/>
<evidence type="ECO:0000256" key="8">
    <source>
        <dbReference type="ARBA" id="ARBA00023052"/>
    </source>
</evidence>
<feature type="binding site" evidence="10">
    <location>
        <begin position="113"/>
        <end position="115"/>
    </location>
    <ligand>
        <name>thiamine diphosphate</name>
        <dbReference type="ChEBI" id="CHEBI:58937"/>
    </ligand>
</feature>
<sequence length="631" mass="66586">MSLLASITTPTDLDALSWAELDELAAEIRTFLVKSVSATGGHLGPNLGVVELTMALHLVFDSPRDSIVFDTGHISYVHKLLTGRQDFGRLRSAGGLSGYPSREESEHDIVENSHASTSLAWAEGIAKGRRLRGETDACTVAVIGDGALTGGMAWEALNDIAADKDLPLVIVVNDNERSYAPTTGGLAEHLAVLRATRSYEQVMSWGRRTVESVPVVGPRAFEALHGMKKGLKDIIAPQVLFEDLGLKYLGPIDGHDVDALATVLRRARDFGGPVIVHAITQKGRGYQHALDNADDAFHAVGVINPETGLPLEIAGRSWTENFSDTLVELGEERQDVVAITAAMLIPVGLREFAEAHPDRVLDVGIAEQHATTMAAGLSFAGMHPVVAIYATFLNRAFDQMLMDCALHGQGVTFVLDRAGVTGSDGASHNGMWDFALASVVPGIRVAAPRDGVRVGELLREAVAIEDGPTVLRFPKGTEPEPIPALDRIGGLDVVARHGLDDVADPDVLLVAVGAMAPVATGAASLLADQGLRVLVVDPRWVLPVSEDLVALARTAGYVGVVEDHVAANGIGSAVAAALAETGEPVTVHRFGLPKTFFTHDSRNRILADAGLTAPAVADAVLASVRPTDTPA</sequence>
<dbReference type="Pfam" id="PF13292">
    <property type="entry name" value="DXP_synthase_N"/>
    <property type="match status" value="1"/>
</dbReference>
<keyword evidence="8 10" id="KW-0786">Thiamine pyrophosphate</keyword>
<feature type="binding site" evidence="10">
    <location>
        <begin position="146"/>
        <end position="147"/>
    </location>
    <ligand>
        <name>thiamine diphosphate</name>
        <dbReference type="ChEBI" id="CHEBI:58937"/>
    </ligand>
</feature>
<feature type="binding site" evidence="10">
    <location>
        <position position="175"/>
    </location>
    <ligand>
        <name>Mg(2+)</name>
        <dbReference type="ChEBI" id="CHEBI:18420"/>
    </ligand>
</feature>
<evidence type="ECO:0000256" key="10">
    <source>
        <dbReference type="HAMAP-Rule" id="MF_00315"/>
    </source>
</evidence>
<feature type="binding site" evidence="10">
    <location>
        <position position="286"/>
    </location>
    <ligand>
        <name>thiamine diphosphate</name>
        <dbReference type="ChEBI" id="CHEBI:58937"/>
    </ligand>
</feature>
<dbReference type="GO" id="GO:0000287">
    <property type="term" value="F:magnesium ion binding"/>
    <property type="evidence" value="ECO:0007669"/>
    <property type="project" value="UniProtKB-UniRule"/>
</dbReference>
<comment type="catalytic activity">
    <reaction evidence="10">
        <text>D-glyceraldehyde 3-phosphate + pyruvate + H(+) = 1-deoxy-D-xylulose 5-phosphate + CO2</text>
        <dbReference type="Rhea" id="RHEA:12605"/>
        <dbReference type="ChEBI" id="CHEBI:15361"/>
        <dbReference type="ChEBI" id="CHEBI:15378"/>
        <dbReference type="ChEBI" id="CHEBI:16526"/>
        <dbReference type="ChEBI" id="CHEBI:57792"/>
        <dbReference type="ChEBI" id="CHEBI:59776"/>
        <dbReference type="EC" id="2.2.1.7"/>
    </reaction>
</comment>
<dbReference type="Gene3D" id="3.40.50.920">
    <property type="match status" value="1"/>
</dbReference>
<dbReference type="InterPro" id="IPR005475">
    <property type="entry name" value="Transketolase-like_Pyr-bd"/>
</dbReference>
<dbReference type="SMART" id="SM00861">
    <property type="entry name" value="Transket_pyr"/>
    <property type="match status" value="1"/>
</dbReference>
<dbReference type="eggNOG" id="COG1154">
    <property type="taxonomic scope" value="Bacteria"/>
</dbReference>
<evidence type="ECO:0000256" key="4">
    <source>
        <dbReference type="ARBA" id="ARBA00022679"/>
    </source>
</evidence>
<reference evidence="12 13" key="1">
    <citation type="submission" date="2012-02" db="EMBL/GenBank/DDBJ databases">
        <title>Whole genome shotgun sequence of Mobilicoccus pelagius NBRC 104925.</title>
        <authorList>
            <person name="Yoshida Y."/>
            <person name="Hosoyama A."/>
            <person name="Tsuchikane K."/>
            <person name="Katsumata H."/>
            <person name="Yamazaki S."/>
            <person name="Fujita N."/>
        </authorList>
    </citation>
    <scope>NUCLEOTIDE SEQUENCE [LARGE SCALE GENOMIC DNA]</scope>
    <source>
        <strain evidence="12 13">NBRC 104925</strain>
    </source>
</reference>
<dbReference type="Pfam" id="PF02779">
    <property type="entry name" value="Transket_pyr"/>
    <property type="match status" value="1"/>
</dbReference>
<dbReference type="PANTHER" id="PTHR43322:SF5">
    <property type="entry name" value="1-DEOXY-D-XYLULOSE-5-PHOSPHATE SYNTHASE, CHLOROPLASTIC"/>
    <property type="match status" value="1"/>
</dbReference>
<dbReference type="InterPro" id="IPR049557">
    <property type="entry name" value="Transketolase_CS"/>
</dbReference>
<dbReference type="Gene3D" id="3.40.50.970">
    <property type="match status" value="2"/>
</dbReference>
<dbReference type="EC" id="2.2.1.7" evidence="10"/>
<dbReference type="SUPFAM" id="SSF52922">
    <property type="entry name" value="TK C-terminal domain-like"/>
    <property type="match status" value="1"/>
</dbReference>
<keyword evidence="7 10" id="KW-0784">Thiamine biosynthesis</keyword>
<evidence type="ECO:0000313" key="13">
    <source>
        <dbReference type="Proteomes" id="UP000004367"/>
    </source>
</evidence>
<dbReference type="GO" id="GO:0019288">
    <property type="term" value="P:isopentenyl diphosphate biosynthetic process, methylerythritol 4-phosphate pathway"/>
    <property type="evidence" value="ECO:0007669"/>
    <property type="project" value="TreeGrafter"/>
</dbReference>
<dbReference type="UniPathway" id="UPA00064">
    <property type="reaction ID" value="UER00091"/>
</dbReference>
<dbReference type="InterPro" id="IPR020826">
    <property type="entry name" value="Transketolase_BS"/>
</dbReference>
<keyword evidence="5 10" id="KW-0479">Metal-binding</keyword>
<feature type="binding site" evidence="10">
    <location>
        <position position="73"/>
    </location>
    <ligand>
        <name>thiamine diphosphate</name>
        <dbReference type="ChEBI" id="CHEBI:58937"/>
    </ligand>
</feature>
<keyword evidence="6 10" id="KW-0460">Magnesium</keyword>
<feature type="binding site" evidence="10">
    <location>
        <position position="145"/>
    </location>
    <ligand>
        <name>Mg(2+)</name>
        <dbReference type="ChEBI" id="CHEBI:18420"/>
    </ligand>
</feature>
<dbReference type="STRING" id="1089455.MOPEL_130_00240"/>
<organism evidence="12 13">
    <name type="scientific">Mobilicoccus pelagius NBRC 104925</name>
    <dbReference type="NCBI Taxonomy" id="1089455"/>
    <lineage>
        <taxon>Bacteria</taxon>
        <taxon>Bacillati</taxon>
        <taxon>Actinomycetota</taxon>
        <taxon>Actinomycetes</taxon>
        <taxon>Micrococcales</taxon>
        <taxon>Dermatophilaceae</taxon>
        <taxon>Mobilicoccus</taxon>
    </lineage>
</organism>
<feature type="domain" description="Transketolase-like pyrimidine-binding" evidence="11">
    <location>
        <begin position="316"/>
        <end position="480"/>
    </location>
</feature>
<evidence type="ECO:0000256" key="9">
    <source>
        <dbReference type="ARBA" id="ARBA00023229"/>
    </source>
</evidence>
<accession>H5UUK9</accession>
<evidence type="ECO:0000256" key="6">
    <source>
        <dbReference type="ARBA" id="ARBA00022842"/>
    </source>
</evidence>
<dbReference type="SUPFAM" id="SSF52518">
    <property type="entry name" value="Thiamin diphosphate-binding fold (THDP-binding)"/>
    <property type="match status" value="2"/>
</dbReference>
<comment type="function">
    <text evidence="10">Catalyzes the acyloin condensation reaction between C atoms 2 and 3 of pyruvate and glyceraldehyde 3-phosphate to yield 1-deoxy-D-xylulose-5-phosphate (DXP).</text>
</comment>
<dbReference type="PANTHER" id="PTHR43322">
    <property type="entry name" value="1-D-DEOXYXYLULOSE 5-PHOSPHATE SYNTHASE-RELATED"/>
    <property type="match status" value="1"/>
</dbReference>
<dbReference type="GO" id="GO:0005829">
    <property type="term" value="C:cytosol"/>
    <property type="evidence" value="ECO:0007669"/>
    <property type="project" value="TreeGrafter"/>
</dbReference>
<comment type="caution">
    <text evidence="12">The sequence shown here is derived from an EMBL/GenBank/DDBJ whole genome shotgun (WGS) entry which is preliminary data.</text>
</comment>
<keyword evidence="9 10" id="KW-0414">Isoprene biosynthesis</keyword>
<dbReference type="EMBL" id="BAFE01000089">
    <property type="protein sequence ID" value="GAB49417.1"/>
    <property type="molecule type" value="Genomic_DNA"/>
</dbReference>
<feature type="binding site" evidence="10">
    <location>
        <position position="175"/>
    </location>
    <ligand>
        <name>thiamine diphosphate</name>
        <dbReference type="ChEBI" id="CHEBI:58937"/>
    </ligand>
</feature>
<comment type="pathway">
    <text evidence="1 10">Metabolic intermediate biosynthesis; 1-deoxy-D-xylulose 5-phosphate biosynthesis; 1-deoxy-D-xylulose 5-phosphate from D-glyceraldehyde 3-phosphate and pyruvate: step 1/1.</text>
</comment>
<dbReference type="CDD" id="cd07033">
    <property type="entry name" value="TPP_PYR_DXS_TK_like"/>
    <property type="match status" value="1"/>
</dbReference>
<dbReference type="InterPro" id="IPR005477">
    <property type="entry name" value="Dxylulose-5-P_synthase"/>
</dbReference>
<evidence type="ECO:0000259" key="11">
    <source>
        <dbReference type="SMART" id="SM00861"/>
    </source>
</evidence>
<dbReference type="OrthoDB" id="9803371at2"/>
<evidence type="ECO:0000256" key="5">
    <source>
        <dbReference type="ARBA" id="ARBA00022723"/>
    </source>
</evidence>
<dbReference type="InterPro" id="IPR009014">
    <property type="entry name" value="Transketo_C/PFOR_II"/>
</dbReference>
<comment type="subunit">
    <text evidence="3 10">Homodimer.</text>
</comment>
<evidence type="ECO:0000256" key="1">
    <source>
        <dbReference type="ARBA" id="ARBA00004980"/>
    </source>
</evidence>
<feature type="binding site" evidence="10">
    <location>
        <position position="367"/>
    </location>
    <ligand>
        <name>thiamine diphosphate</name>
        <dbReference type="ChEBI" id="CHEBI:58937"/>
    </ligand>
</feature>
<comment type="cofactor">
    <cofactor evidence="10">
        <name>thiamine diphosphate</name>
        <dbReference type="ChEBI" id="CHEBI:58937"/>
    </cofactor>
    <text evidence="10">Binds 1 thiamine pyrophosphate per subunit.</text>
</comment>
<dbReference type="InterPro" id="IPR033248">
    <property type="entry name" value="Transketolase_C"/>
</dbReference>
<dbReference type="GO" id="GO:0009228">
    <property type="term" value="P:thiamine biosynthetic process"/>
    <property type="evidence" value="ECO:0007669"/>
    <property type="project" value="UniProtKB-UniRule"/>
</dbReference>
<evidence type="ECO:0000256" key="3">
    <source>
        <dbReference type="ARBA" id="ARBA00011738"/>
    </source>
</evidence>
<protein>
    <recommendedName>
        <fullName evidence="10">1-deoxy-D-xylulose-5-phosphate synthase</fullName>
        <ecNumber evidence="10">2.2.1.7</ecNumber>
    </recommendedName>
    <alternativeName>
        <fullName evidence="10">1-deoxyxylulose-5-phosphate synthase</fullName>
        <shortName evidence="10">DXP synthase</shortName>
        <shortName evidence="10">DXPS</shortName>
    </alternativeName>
</protein>
<dbReference type="GO" id="GO:0016114">
    <property type="term" value="P:terpenoid biosynthetic process"/>
    <property type="evidence" value="ECO:0007669"/>
    <property type="project" value="UniProtKB-UniRule"/>
</dbReference>
<evidence type="ECO:0000313" key="12">
    <source>
        <dbReference type="EMBL" id="GAB49417.1"/>
    </source>
</evidence>
<dbReference type="RefSeq" id="WP_009483260.1">
    <property type="nucleotide sequence ID" value="NZ_BAFE01000089.1"/>
</dbReference>
<dbReference type="GO" id="GO:0030976">
    <property type="term" value="F:thiamine pyrophosphate binding"/>
    <property type="evidence" value="ECO:0007669"/>
    <property type="project" value="UniProtKB-UniRule"/>
</dbReference>
<dbReference type="Proteomes" id="UP000004367">
    <property type="component" value="Unassembled WGS sequence"/>
</dbReference>
<dbReference type="CDD" id="cd02007">
    <property type="entry name" value="TPP_DXS"/>
    <property type="match status" value="1"/>
</dbReference>
<evidence type="ECO:0000256" key="2">
    <source>
        <dbReference type="ARBA" id="ARBA00011081"/>
    </source>
</evidence>
<keyword evidence="4 10" id="KW-0808">Transferase</keyword>
<comment type="similarity">
    <text evidence="2 10">Belongs to the transketolase family. DXPS subfamily.</text>
</comment>
<evidence type="ECO:0000256" key="7">
    <source>
        <dbReference type="ARBA" id="ARBA00022977"/>
    </source>
</evidence>